<evidence type="ECO:0000313" key="5">
    <source>
        <dbReference type="EMBL" id="KAL3111953.1"/>
    </source>
</evidence>
<keyword evidence="3" id="KW-0539">Nucleus</keyword>
<evidence type="ECO:0000256" key="1">
    <source>
        <dbReference type="ARBA" id="ARBA00004123"/>
    </source>
</evidence>
<proteinExistence type="predicted"/>
<feature type="region of interest" description="Disordered" evidence="4">
    <location>
        <begin position="1"/>
        <end position="100"/>
    </location>
</feature>
<evidence type="ECO:0000313" key="6">
    <source>
        <dbReference type="Proteomes" id="UP001620626"/>
    </source>
</evidence>
<keyword evidence="6" id="KW-1185">Reference proteome</keyword>
<organism evidence="5 6">
    <name type="scientific">Heterodera trifolii</name>
    <dbReference type="NCBI Taxonomy" id="157864"/>
    <lineage>
        <taxon>Eukaryota</taxon>
        <taxon>Metazoa</taxon>
        <taxon>Ecdysozoa</taxon>
        <taxon>Nematoda</taxon>
        <taxon>Chromadorea</taxon>
        <taxon>Rhabditida</taxon>
        <taxon>Tylenchina</taxon>
        <taxon>Tylenchomorpha</taxon>
        <taxon>Tylenchoidea</taxon>
        <taxon>Heteroderidae</taxon>
        <taxon>Heteroderinae</taxon>
        <taxon>Heterodera</taxon>
    </lineage>
</organism>
<name>A0ABD2L9P8_9BILA</name>
<feature type="compositionally biased region" description="Basic and acidic residues" evidence="4">
    <location>
        <begin position="174"/>
        <end position="199"/>
    </location>
</feature>
<dbReference type="EMBL" id="JBICBT010000491">
    <property type="protein sequence ID" value="KAL3111953.1"/>
    <property type="molecule type" value="Genomic_DNA"/>
</dbReference>
<protein>
    <submittedName>
        <fullName evidence="5">Uncharacterized protein</fullName>
    </submittedName>
</protein>
<comment type="subcellular location">
    <subcellularLocation>
        <location evidence="1">Nucleus</location>
    </subcellularLocation>
</comment>
<dbReference type="PANTHER" id="PTHR14396:SF10">
    <property type="entry name" value="CLASPIN"/>
    <property type="match status" value="1"/>
</dbReference>
<dbReference type="PANTHER" id="PTHR14396">
    <property type="entry name" value="CLASPIN"/>
    <property type="match status" value="1"/>
</dbReference>
<evidence type="ECO:0000256" key="3">
    <source>
        <dbReference type="ARBA" id="ARBA00023242"/>
    </source>
</evidence>
<evidence type="ECO:0000256" key="2">
    <source>
        <dbReference type="ARBA" id="ARBA00022553"/>
    </source>
</evidence>
<sequence length="215" mass="25324">MTEEEEEEEMSEEELEDEKECEEMIEKEVDYESGGDEGIELVRRKVPAKRKRQNFDLFDDETSLSGDDVGSDSDGETQDDEPDEYEAEEGDLDQLHDTEEIRENLVRQFQKHQNDDSDRKIRRLKEAFLPDSELYGQGNGGDCSFRFRVHADANVDWAKLLGTTNDENEEEDKDNPTEEEWRKKRFEMNKWRTEQEERKRRAKKRTRGEGTSGGR</sequence>
<dbReference type="Proteomes" id="UP001620626">
    <property type="component" value="Unassembled WGS sequence"/>
</dbReference>
<feature type="compositionally biased region" description="Acidic residues" evidence="4">
    <location>
        <begin position="69"/>
        <end position="92"/>
    </location>
</feature>
<feature type="compositionally biased region" description="Acidic residues" evidence="4">
    <location>
        <begin position="1"/>
        <end position="21"/>
    </location>
</feature>
<feature type="region of interest" description="Disordered" evidence="4">
    <location>
        <begin position="160"/>
        <end position="215"/>
    </location>
</feature>
<keyword evidence="2" id="KW-0597">Phosphoprotein</keyword>
<reference evidence="5 6" key="1">
    <citation type="submission" date="2024-10" db="EMBL/GenBank/DDBJ databases">
        <authorList>
            <person name="Kim D."/>
        </authorList>
    </citation>
    <scope>NUCLEOTIDE SEQUENCE [LARGE SCALE GENOMIC DNA]</scope>
    <source>
        <strain evidence="5">BH-2024</strain>
    </source>
</reference>
<dbReference type="InterPro" id="IPR024146">
    <property type="entry name" value="Claspin"/>
</dbReference>
<evidence type="ECO:0000256" key="4">
    <source>
        <dbReference type="SAM" id="MobiDB-lite"/>
    </source>
</evidence>
<dbReference type="AlphaFoldDB" id="A0ABD2L9P8"/>
<accession>A0ABD2L9P8</accession>
<gene>
    <name evidence="5" type="ORF">niasHT_015151</name>
</gene>
<dbReference type="GO" id="GO:0005634">
    <property type="term" value="C:nucleus"/>
    <property type="evidence" value="ECO:0007669"/>
    <property type="project" value="UniProtKB-SubCell"/>
</dbReference>
<comment type="caution">
    <text evidence="5">The sequence shown here is derived from an EMBL/GenBank/DDBJ whole genome shotgun (WGS) entry which is preliminary data.</text>
</comment>